<keyword evidence="2" id="KW-0548">Nucleotidyltransferase</keyword>
<proteinExistence type="predicted"/>
<name>A0A392PMH0_9FABA</name>
<protein>
    <submittedName>
        <fullName evidence="2">LINE-1 reverse transcriptase like</fullName>
    </submittedName>
</protein>
<organism evidence="2 3">
    <name type="scientific">Trifolium medium</name>
    <dbReference type="NCBI Taxonomy" id="97028"/>
    <lineage>
        <taxon>Eukaryota</taxon>
        <taxon>Viridiplantae</taxon>
        <taxon>Streptophyta</taxon>
        <taxon>Embryophyta</taxon>
        <taxon>Tracheophyta</taxon>
        <taxon>Spermatophyta</taxon>
        <taxon>Magnoliopsida</taxon>
        <taxon>eudicotyledons</taxon>
        <taxon>Gunneridae</taxon>
        <taxon>Pentapetalae</taxon>
        <taxon>rosids</taxon>
        <taxon>fabids</taxon>
        <taxon>Fabales</taxon>
        <taxon>Fabaceae</taxon>
        <taxon>Papilionoideae</taxon>
        <taxon>50 kb inversion clade</taxon>
        <taxon>NPAAA clade</taxon>
        <taxon>Hologalegina</taxon>
        <taxon>IRL clade</taxon>
        <taxon>Trifolieae</taxon>
        <taxon>Trifolium</taxon>
    </lineage>
</organism>
<keyword evidence="2" id="KW-0808">Transferase</keyword>
<keyword evidence="1" id="KW-1133">Transmembrane helix</keyword>
<accession>A0A392PMH0</accession>
<keyword evidence="3" id="KW-1185">Reference proteome</keyword>
<sequence>MRSAVDRGRFKPFLVGRGGMPVSILQYADDTLCIGEASVENLWALKAVLRGFEMVSGLKVNFWKSYVMGINVSEEFLSLASGFLNCRIGYLPFKYLGLPVGANPRLFATWVPMLDVIRRRLGSWGNKFISFGGRIVLINGVLSAIPIFFPLLYEDAYEGMEGSGEDTT</sequence>
<dbReference type="Proteomes" id="UP000265520">
    <property type="component" value="Unassembled WGS sequence"/>
</dbReference>
<feature type="transmembrane region" description="Helical" evidence="1">
    <location>
        <begin position="128"/>
        <end position="153"/>
    </location>
</feature>
<keyword evidence="1" id="KW-0812">Transmembrane</keyword>
<evidence type="ECO:0000256" key="1">
    <source>
        <dbReference type="SAM" id="Phobius"/>
    </source>
</evidence>
<keyword evidence="1" id="KW-0472">Membrane</keyword>
<keyword evidence="2" id="KW-0695">RNA-directed DNA polymerase</keyword>
<comment type="caution">
    <text evidence="2">The sequence shown here is derived from an EMBL/GenBank/DDBJ whole genome shotgun (WGS) entry which is preliminary data.</text>
</comment>
<evidence type="ECO:0000313" key="2">
    <source>
        <dbReference type="EMBL" id="MCI12496.1"/>
    </source>
</evidence>
<dbReference type="EMBL" id="LXQA010084381">
    <property type="protein sequence ID" value="MCI12496.1"/>
    <property type="molecule type" value="Genomic_DNA"/>
</dbReference>
<reference evidence="2 3" key="1">
    <citation type="journal article" date="2018" name="Front. Plant Sci.">
        <title>Red Clover (Trifolium pratense) and Zigzag Clover (T. medium) - A Picture of Genomic Similarities and Differences.</title>
        <authorList>
            <person name="Dluhosova J."/>
            <person name="Istvanek J."/>
            <person name="Nedelnik J."/>
            <person name="Repkova J."/>
        </authorList>
    </citation>
    <scope>NUCLEOTIDE SEQUENCE [LARGE SCALE GENOMIC DNA]</scope>
    <source>
        <strain evidence="3">cv. 10/8</strain>
        <tissue evidence="2">Leaf</tissue>
    </source>
</reference>
<dbReference type="AlphaFoldDB" id="A0A392PMH0"/>
<dbReference type="GO" id="GO:0003964">
    <property type="term" value="F:RNA-directed DNA polymerase activity"/>
    <property type="evidence" value="ECO:0007669"/>
    <property type="project" value="UniProtKB-KW"/>
</dbReference>
<dbReference type="PANTHER" id="PTHR33116">
    <property type="entry name" value="REVERSE TRANSCRIPTASE ZINC-BINDING DOMAIN-CONTAINING PROTEIN-RELATED-RELATED"/>
    <property type="match status" value="1"/>
</dbReference>
<dbReference type="PANTHER" id="PTHR33116:SF78">
    <property type="entry name" value="OS12G0587133 PROTEIN"/>
    <property type="match status" value="1"/>
</dbReference>
<evidence type="ECO:0000313" key="3">
    <source>
        <dbReference type="Proteomes" id="UP000265520"/>
    </source>
</evidence>